<gene>
    <name evidence="2" type="ORF">D9613_008841</name>
</gene>
<evidence type="ECO:0000256" key="1">
    <source>
        <dbReference type="SAM" id="MobiDB-lite"/>
    </source>
</evidence>
<evidence type="ECO:0000313" key="2">
    <source>
        <dbReference type="EMBL" id="KAF4616360.1"/>
    </source>
</evidence>
<accession>A0A8H4QTC8</accession>
<name>A0A8H4QTC8_9AGAR</name>
<organism evidence="2 3">
    <name type="scientific">Agrocybe pediades</name>
    <dbReference type="NCBI Taxonomy" id="84607"/>
    <lineage>
        <taxon>Eukaryota</taxon>
        <taxon>Fungi</taxon>
        <taxon>Dikarya</taxon>
        <taxon>Basidiomycota</taxon>
        <taxon>Agaricomycotina</taxon>
        <taxon>Agaricomycetes</taxon>
        <taxon>Agaricomycetidae</taxon>
        <taxon>Agaricales</taxon>
        <taxon>Agaricineae</taxon>
        <taxon>Strophariaceae</taxon>
        <taxon>Agrocybe</taxon>
    </lineage>
</organism>
<feature type="compositionally biased region" description="Basic and acidic residues" evidence="1">
    <location>
        <begin position="1"/>
        <end position="19"/>
    </location>
</feature>
<evidence type="ECO:0000313" key="3">
    <source>
        <dbReference type="Proteomes" id="UP000521872"/>
    </source>
</evidence>
<proteinExistence type="predicted"/>
<comment type="caution">
    <text evidence="2">The sequence shown here is derived from an EMBL/GenBank/DDBJ whole genome shotgun (WGS) entry which is preliminary data.</text>
</comment>
<protein>
    <submittedName>
        <fullName evidence="2">Uncharacterized protein</fullName>
    </submittedName>
</protein>
<sequence length="140" mass="15533">MSLSAHRQERFPESNHELSMEGDLGSMSRRASYFVARWAGLVFDQTSKRASRSRSVVIPKYPPSPPPVSSLRRHSSVSSNTSSFKSIPSSLCNKTISQNVNRPPPRSGVPADSDFEVDIDDDDEVATLNLRSKLTAKNRK</sequence>
<feature type="compositionally biased region" description="Low complexity" evidence="1">
    <location>
        <begin position="76"/>
        <end position="86"/>
    </location>
</feature>
<feature type="region of interest" description="Disordered" evidence="1">
    <location>
        <begin position="46"/>
        <end position="120"/>
    </location>
</feature>
<keyword evidence="3" id="KW-1185">Reference proteome</keyword>
<reference evidence="2 3" key="1">
    <citation type="submission" date="2019-12" db="EMBL/GenBank/DDBJ databases">
        <authorList>
            <person name="Floudas D."/>
            <person name="Bentzer J."/>
            <person name="Ahren D."/>
            <person name="Johansson T."/>
            <person name="Persson P."/>
            <person name="Tunlid A."/>
        </authorList>
    </citation>
    <scope>NUCLEOTIDE SEQUENCE [LARGE SCALE GENOMIC DNA]</scope>
    <source>
        <strain evidence="2 3">CBS 102.39</strain>
    </source>
</reference>
<feature type="compositionally biased region" description="Polar residues" evidence="1">
    <location>
        <begin position="87"/>
        <end position="101"/>
    </location>
</feature>
<feature type="region of interest" description="Disordered" evidence="1">
    <location>
        <begin position="1"/>
        <end position="23"/>
    </location>
</feature>
<dbReference type="AlphaFoldDB" id="A0A8H4QTC8"/>
<dbReference type="Proteomes" id="UP000521872">
    <property type="component" value="Unassembled WGS sequence"/>
</dbReference>
<dbReference type="EMBL" id="JAACJL010000031">
    <property type="protein sequence ID" value="KAF4616360.1"/>
    <property type="molecule type" value="Genomic_DNA"/>
</dbReference>